<proteinExistence type="predicted"/>
<evidence type="ECO:0000313" key="2">
    <source>
        <dbReference type="EMBL" id="BAR96242.1"/>
    </source>
</evidence>
<name>A0AAD1BL67_PREIN</name>
<dbReference type="AlphaFoldDB" id="A0AAD1BL67"/>
<feature type="region of interest" description="Disordered" evidence="1">
    <location>
        <begin position="26"/>
        <end position="46"/>
    </location>
</feature>
<protein>
    <submittedName>
        <fullName evidence="2">Uncharacterized protein</fullName>
    </submittedName>
</protein>
<gene>
    <name evidence="2" type="ORF">PI172_1514</name>
</gene>
<accession>A0AAD1BL67</accession>
<evidence type="ECO:0000313" key="3">
    <source>
        <dbReference type="Proteomes" id="UP000067008"/>
    </source>
</evidence>
<dbReference type="EMBL" id="AP014925">
    <property type="protein sequence ID" value="BAR96242.1"/>
    <property type="molecule type" value="Genomic_DNA"/>
</dbReference>
<reference evidence="2 3" key="1">
    <citation type="submission" date="2015-07" db="EMBL/GenBank/DDBJ databases">
        <title>Complete genome sequence of Prevotella intermedia strain 17-2.</title>
        <authorList>
            <person name="Nambu T."/>
        </authorList>
    </citation>
    <scope>NUCLEOTIDE SEQUENCE [LARGE SCALE GENOMIC DNA]</scope>
    <source>
        <strain evidence="2 3">17-2</strain>
    </source>
</reference>
<evidence type="ECO:0000256" key="1">
    <source>
        <dbReference type="SAM" id="MobiDB-lite"/>
    </source>
</evidence>
<dbReference type="Proteomes" id="UP000067008">
    <property type="component" value="Chromosome 2"/>
</dbReference>
<organism evidence="2 3">
    <name type="scientific">Prevotella intermedia</name>
    <dbReference type="NCBI Taxonomy" id="28131"/>
    <lineage>
        <taxon>Bacteria</taxon>
        <taxon>Pseudomonadati</taxon>
        <taxon>Bacteroidota</taxon>
        <taxon>Bacteroidia</taxon>
        <taxon>Bacteroidales</taxon>
        <taxon>Prevotellaceae</taxon>
        <taxon>Prevotella</taxon>
    </lineage>
</organism>
<sequence>MAFGIFALSLQSKAVLRHCRWCCKTREESPGSKEYPASENESYWQQ</sequence>